<dbReference type="InterPro" id="IPR023198">
    <property type="entry name" value="PGP-like_dom2"/>
</dbReference>
<dbReference type="InterPro" id="IPR023214">
    <property type="entry name" value="HAD_sf"/>
</dbReference>
<dbReference type="SFLD" id="SFLDG01129">
    <property type="entry name" value="C1.5:_HAD__Beta-PGM__Phosphata"/>
    <property type="match status" value="1"/>
</dbReference>
<accession>A0A4D7ASB5</accession>
<dbReference type="RefSeq" id="WP_136959808.1">
    <property type="nucleotide sequence ID" value="NZ_CP039690.1"/>
</dbReference>
<name>A0A4D7ASB5_9HYPH</name>
<dbReference type="PANTHER" id="PTHR43611:SF3">
    <property type="entry name" value="FLAVIN MONONUCLEOTIDE HYDROLASE 1, CHLOROPLATIC"/>
    <property type="match status" value="1"/>
</dbReference>
<dbReference type="Gene3D" id="1.10.150.240">
    <property type="entry name" value="Putative phosphatase, domain 2"/>
    <property type="match status" value="1"/>
</dbReference>
<dbReference type="KEGG" id="pstg:E8M01_08995"/>
<evidence type="ECO:0000313" key="2">
    <source>
        <dbReference type="Proteomes" id="UP000298781"/>
    </source>
</evidence>
<dbReference type="EMBL" id="CP039690">
    <property type="protein sequence ID" value="QCI64354.1"/>
    <property type="molecule type" value="Genomic_DNA"/>
</dbReference>
<dbReference type="InterPro" id="IPR036412">
    <property type="entry name" value="HAD-like_sf"/>
</dbReference>
<dbReference type="SFLD" id="SFLDS00003">
    <property type="entry name" value="Haloacid_Dehalogenase"/>
    <property type="match status" value="1"/>
</dbReference>
<sequence>MVSRSVIPVFDIGQVLLRWEPRRGLARFFPDAAGLDRFIKETDFTAWHARQDAGRSVAEAIGEAHARFPHYAHVMAGFYDNYRDSMPGEVPGTRAIFEGLAAKGPVYGISNFSRELFDRSVPDYPFLGAFTGLVLSGDEGLNKPDRRIYRILCERYGLDPAALVFIDDSPGNVAAAQAEGMAGVVFTDAPSLSAALRGFGLSW</sequence>
<dbReference type="PANTHER" id="PTHR43611">
    <property type="entry name" value="ALPHA-D-GLUCOSE 1-PHOSPHATE PHOSPHATASE"/>
    <property type="match status" value="1"/>
</dbReference>
<dbReference type="CDD" id="cd02603">
    <property type="entry name" value="HAD_sEH-N_like"/>
    <property type="match status" value="1"/>
</dbReference>
<gene>
    <name evidence="1" type="ORF">E8M01_08995</name>
</gene>
<dbReference type="AlphaFoldDB" id="A0A4D7ASB5"/>
<reference evidence="1 2" key="1">
    <citation type="submission" date="2019-04" db="EMBL/GenBank/DDBJ databases">
        <title>Phreatobacter aquaticus sp. nov.</title>
        <authorList>
            <person name="Choi A."/>
        </authorList>
    </citation>
    <scope>NUCLEOTIDE SEQUENCE [LARGE SCALE GENOMIC DNA]</scope>
    <source>
        <strain evidence="1 2">KCTC 52518</strain>
    </source>
</reference>
<dbReference type="Gene3D" id="3.40.50.1000">
    <property type="entry name" value="HAD superfamily/HAD-like"/>
    <property type="match status" value="1"/>
</dbReference>
<proteinExistence type="predicted"/>
<dbReference type="Pfam" id="PF00702">
    <property type="entry name" value="Hydrolase"/>
    <property type="match status" value="1"/>
</dbReference>
<dbReference type="SUPFAM" id="SSF56784">
    <property type="entry name" value="HAD-like"/>
    <property type="match status" value="1"/>
</dbReference>
<dbReference type="InterPro" id="IPR006439">
    <property type="entry name" value="HAD-SF_hydro_IA"/>
</dbReference>
<organism evidence="1 2">
    <name type="scientific">Phreatobacter stygius</name>
    <dbReference type="NCBI Taxonomy" id="1940610"/>
    <lineage>
        <taxon>Bacteria</taxon>
        <taxon>Pseudomonadati</taxon>
        <taxon>Pseudomonadota</taxon>
        <taxon>Alphaproteobacteria</taxon>
        <taxon>Hyphomicrobiales</taxon>
        <taxon>Phreatobacteraceae</taxon>
        <taxon>Phreatobacter</taxon>
    </lineage>
</organism>
<protein>
    <submittedName>
        <fullName evidence="1">HAD family phosphatase</fullName>
    </submittedName>
</protein>
<dbReference type="OrthoDB" id="9807742at2"/>
<dbReference type="Proteomes" id="UP000298781">
    <property type="component" value="Chromosome"/>
</dbReference>
<dbReference type="NCBIfam" id="TIGR01509">
    <property type="entry name" value="HAD-SF-IA-v3"/>
    <property type="match status" value="1"/>
</dbReference>
<evidence type="ECO:0000313" key="1">
    <source>
        <dbReference type="EMBL" id="QCI64354.1"/>
    </source>
</evidence>
<keyword evidence="2" id="KW-1185">Reference proteome</keyword>